<protein>
    <submittedName>
        <fullName evidence="8">MFS transporter</fullName>
    </submittedName>
</protein>
<feature type="compositionally biased region" description="Low complexity" evidence="6">
    <location>
        <begin position="245"/>
        <end position="254"/>
    </location>
</feature>
<proteinExistence type="predicted"/>
<feature type="region of interest" description="Disordered" evidence="6">
    <location>
        <begin position="236"/>
        <end position="255"/>
    </location>
</feature>
<dbReference type="EMBL" id="CP031310">
    <property type="protein sequence ID" value="QCC50563.1"/>
    <property type="molecule type" value="Genomic_DNA"/>
</dbReference>
<dbReference type="Pfam" id="PF07690">
    <property type="entry name" value="MFS_1"/>
    <property type="match status" value="1"/>
</dbReference>
<evidence type="ECO:0000256" key="1">
    <source>
        <dbReference type="ARBA" id="ARBA00004651"/>
    </source>
</evidence>
<dbReference type="Proteomes" id="UP000296706">
    <property type="component" value="Chromosome"/>
</dbReference>
<evidence type="ECO:0000256" key="6">
    <source>
        <dbReference type="SAM" id="MobiDB-lite"/>
    </source>
</evidence>
<dbReference type="CDD" id="cd06173">
    <property type="entry name" value="MFS_MefA_like"/>
    <property type="match status" value="1"/>
</dbReference>
<dbReference type="InterPro" id="IPR011701">
    <property type="entry name" value="MFS"/>
</dbReference>
<keyword evidence="3 7" id="KW-0812">Transmembrane</keyword>
<evidence type="ECO:0000256" key="5">
    <source>
        <dbReference type="ARBA" id="ARBA00023136"/>
    </source>
</evidence>
<feature type="transmembrane region" description="Helical" evidence="7">
    <location>
        <begin position="198"/>
        <end position="226"/>
    </location>
</feature>
<feature type="transmembrane region" description="Helical" evidence="7">
    <location>
        <begin position="283"/>
        <end position="311"/>
    </location>
</feature>
<reference evidence="8 9" key="1">
    <citation type="journal article" date="2019" name="Nat. Commun.">
        <title>A new type of DNA phosphorothioation-based antiviral system in archaea.</title>
        <authorList>
            <person name="Xiong L."/>
            <person name="Liu S."/>
            <person name="Chen S."/>
            <person name="Xiao Y."/>
            <person name="Zhu B."/>
            <person name="Gao Y."/>
            <person name="Zhang Y."/>
            <person name="Chen B."/>
            <person name="Luo J."/>
            <person name="Deng Z."/>
            <person name="Chen X."/>
            <person name="Wang L."/>
            <person name="Chen S."/>
        </authorList>
    </citation>
    <scope>NUCLEOTIDE SEQUENCE [LARGE SCALE GENOMIC DNA]</scope>
    <source>
        <strain evidence="8 9">CBA1105</strain>
    </source>
</reference>
<gene>
    <name evidence="8" type="ORF">DV733_04585</name>
</gene>
<feature type="transmembrane region" description="Helical" evidence="7">
    <location>
        <begin position="317"/>
        <end position="337"/>
    </location>
</feature>
<evidence type="ECO:0000313" key="8">
    <source>
        <dbReference type="EMBL" id="QCC50563.1"/>
    </source>
</evidence>
<feature type="transmembrane region" description="Helical" evidence="7">
    <location>
        <begin position="54"/>
        <end position="75"/>
    </location>
</feature>
<keyword evidence="4 7" id="KW-1133">Transmembrane helix</keyword>
<dbReference type="AlphaFoldDB" id="A0A4D6H9D8"/>
<feature type="transmembrane region" description="Helical" evidence="7">
    <location>
        <begin position="426"/>
        <end position="452"/>
    </location>
</feature>
<evidence type="ECO:0000256" key="3">
    <source>
        <dbReference type="ARBA" id="ARBA00022692"/>
    </source>
</evidence>
<feature type="transmembrane region" description="Helical" evidence="7">
    <location>
        <begin position="123"/>
        <end position="150"/>
    </location>
</feature>
<dbReference type="PANTHER" id="PTHR23513">
    <property type="entry name" value="INTEGRAL MEMBRANE EFFLUX PROTEIN-RELATED"/>
    <property type="match status" value="1"/>
</dbReference>
<keyword evidence="5 7" id="KW-0472">Membrane</keyword>
<keyword evidence="2" id="KW-1003">Cell membrane</keyword>
<dbReference type="GO" id="GO:0022857">
    <property type="term" value="F:transmembrane transporter activity"/>
    <property type="evidence" value="ECO:0007669"/>
    <property type="project" value="InterPro"/>
</dbReference>
<dbReference type="STRING" id="1457250.GCA_000755225_03221"/>
<evidence type="ECO:0000256" key="4">
    <source>
        <dbReference type="ARBA" id="ARBA00022989"/>
    </source>
</evidence>
<evidence type="ECO:0000313" key="9">
    <source>
        <dbReference type="Proteomes" id="UP000296706"/>
    </source>
</evidence>
<feature type="transmembrane region" description="Helical" evidence="7">
    <location>
        <begin position="344"/>
        <end position="364"/>
    </location>
</feature>
<sequence length="476" mass="49571">MSGTVFTRMVSVGRSTRTVKCRSKGMGPKLINRLVRNAAGVHPLARNWTFLRLLAGRLVTNAGDSIYYVAALWLVHDLGNSTVYTGIASFLILLPSTLQFVVGPLVDRLQVRTSLVVTQAGQALLIGTIPLAASYDLLSVELVLVVIPLASLLNQVTYPAQSSALPRAVEDEHLSTANSVFNAAHEGVNMTFNAVGGLLVGMAAVGAVGALVIDVGTFALAIVLFAGLTLPARTRREDAPDRAAPEAGESSAAPNSLRAQIRAETRSYVAEFRDGISYLRGTAFLGVILPQIVISFAMGMLLAVLPAYAALRGGSGLYGILLSGLAAGALVGSIAAARLDSVPYGHFIIAGSALTAAAWIGAAIAQWTPLIVGCFAVAIAYPGGNRVLFDTLVQTVAPEDLIGRVSSSMATLTNVATPFGSLAGGVVAAAVGPVAILWIAAAANLLVMLYFLARSSIRALPPVASVERRDERIENF</sequence>
<dbReference type="Gene3D" id="1.20.1250.20">
    <property type="entry name" value="MFS general substrate transporter like domains"/>
    <property type="match status" value="1"/>
</dbReference>
<comment type="subcellular location">
    <subcellularLocation>
        <location evidence="1">Cell membrane</location>
        <topology evidence="1">Multi-pass membrane protein</topology>
    </subcellularLocation>
</comment>
<keyword evidence="9" id="KW-1185">Reference proteome</keyword>
<evidence type="ECO:0000256" key="7">
    <source>
        <dbReference type="SAM" id="Phobius"/>
    </source>
</evidence>
<dbReference type="KEGG" id="hsn:DV733_04585"/>
<dbReference type="SUPFAM" id="SSF103473">
    <property type="entry name" value="MFS general substrate transporter"/>
    <property type="match status" value="1"/>
</dbReference>
<evidence type="ECO:0000256" key="2">
    <source>
        <dbReference type="ARBA" id="ARBA00022475"/>
    </source>
</evidence>
<accession>A0A4D6H9D8</accession>
<organism evidence="8 9">
    <name type="scientific">Halapricum salinum</name>
    <dbReference type="NCBI Taxonomy" id="1457250"/>
    <lineage>
        <taxon>Archaea</taxon>
        <taxon>Methanobacteriati</taxon>
        <taxon>Methanobacteriota</taxon>
        <taxon>Stenosarchaea group</taxon>
        <taxon>Halobacteria</taxon>
        <taxon>Halobacteriales</taxon>
        <taxon>Haloarculaceae</taxon>
        <taxon>Halapricum</taxon>
    </lineage>
</organism>
<feature type="transmembrane region" description="Helical" evidence="7">
    <location>
        <begin position="370"/>
        <end position="389"/>
    </location>
</feature>
<dbReference type="InterPro" id="IPR036259">
    <property type="entry name" value="MFS_trans_sf"/>
</dbReference>
<name>A0A4D6H9D8_9EURY</name>
<feature type="transmembrane region" description="Helical" evidence="7">
    <location>
        <begin position="81"/>
        <end position="102"/>
    </location>
</feature>
<dbReference type="PANTHER" id="PTHR23513:SF6">
    <property type="entry name" value="MAJOR FACILITATOR SUPERFAMILY ASSOCIATED DOMAIN-CONTAINING PROTEIN"/>
    <property type="match status" value="1"/>
</dbReference>
<dbReference type="GO" id="GO:0005886">
    <property type="term" value="C:plasma membrane"/>
    <property type="evidence" value="ECO:0007669"/>
    <property type="project" value="UniProtKB-SubCell"/>
</dbReference>